<evidence type="ECO:0000256" key="2">
    <source>
        <dbReference type="ARBA" id="ARBA00038157"/>
    </source>
</evidence>
<dbReference type="PANTHER" id="PTHR43364">
    <property type="entry name" value="NADH-SPECIFIC METHYLGLYOXAL REDUCTASE-RELATED"/>
    <property type="match status" value="1"/>
</dbReference>
<accession>A0ABR0KKA8</accession>
<dbReference type="Proteomes" id="UP001345013">
    <property type="component" value="Unassembled WGS sequence"/>
</dbReference>
<dbReference type="InterPro" id="IPR023210">
    <property type="entry name" value="NADP_OxRdtase_dom"/>
</dbReference>
<dbReference type="EMBL" id="JAVRRG010000012">
    <property type="protein sequence ID" value="KAK5098949.1"/>
    <property type="molecule type" value="Genomic_DNA"/>
</dbReference>
<evidence type="ECO:0000313" key="5">
    <source>
        <dbReference type="Proteomes" id="UP001345013"/>
    </source>
</evidence>
<gene>
    <name evidence="4" type="ORF">LTR24_001577</name>
</gene>
<dbReference type="PANTHER" id="PTHR43364:SF4">
    <property type="entry name" value="NAD(P)-LINKED OXIDOREDUCTASE SUPERFAMILY PROTEIN"/>
    <property type="match status" value="1"/>
</dbReference>
<organism evidence="4 5">
    <name type="scientific">Lithohypha guttulata</name>
    <dbReference type="NCBI Taxonomy" id="1690604"/>
    <lineage>
        <taxon>Eukaryota</taxon>
        <taxon>Fungi</taxon>
        <taxon>Dikarya</taxon>
        <taxon>Ascomycota</taxon>
        <taxon>Pezizomycotina</taxon>
        <taxon>Eurotiomycetes</taxon>
        <taxon>Chaetothyriomycetidae</taxon>
        <taxon>Chaetothyriales</taxon>
        <taxon>Trichomeriaceae</taxon>
        <taxon>Lithohypha</taxon>
    </lineage>
</organism>
<evidence type="ECO:0000256" key="1">
    <source>
        <dbReference type="ARBA" id="ARBA00023002"/>
    </source>
</evidence>
<name>A0ABR0KKA8_9EURO</name>
<dbReference type="InterPro" id="IPR050523">
    <property type="entry name" value="AKR_Detox_Biosynth"/>
</dbReference>
<keyword evidence="5" id="KW-1185">Reference proteome</keyword>
<dbReference type="Pfam" id="PF00248">
    <property type="entry name" value="Aldo_ket_red"/>
    <property type="match status" value="1"/>
</dbReference>
<evidence type="ECO:0000313" key="4">
    <source>
        <dbReference type="EMBL" id="KAK5098949.1"/>
    </source>
</evidence>
<reference evidence="4 5" key="1">
    <citation type="submission" date="2023-08" db="EMBL/GenBank/DDBJ databases">
        <title>Black Yeasts Isolated from many extreme environments.</title>
        <authorList>
            <person name="Coleine C."/>
            <person name="Stajich J.E."/>
            <person name="Selbmann L."/>
        </authorList>
    </citation>
    <scope>NUCLEOTIDE SEQUENCE [LARGE SCALE GENOMIC DNA]</scope>
    <source>
        <strain evidence="4 5">CCFEE 5885</strain>
    </source>
</reference>
<keyword evidence="1" id="KW-0560">Oxidoreductase</keyword>
<proteinExistence type="inferred from homology"/>
<evidence type="ECO:0000259" key="3">
    <source>
        <dbReference type="Pfam" id="PF00248"/>
    </source>
</evidence>
<dbReference type="CDD" id="cd19075">
    <property type="entry name" value="AKR_AKR7A1-5"/>
    <property type="match status" value="1"/>
</dbReference>
<dbReference type="SUPFAM" id="SSF51430">
    <property type="entry name" value="NAD(P)-linked oxidoreductase"/>
    <property type="match status" value="1"/>
</dbReference>
<dbReference type="InterPro" id="IPR036812">
    <property type="entry name" value="NAD(P)_OxRdtase_dom_sf"/>
</dbReference>
<dbReference type="Gene3D" id="3.20.20.100">
    <property type="entry name" value="NADP-dependent oxidoreductase domain"/>
    <property type="match status" value="1"/>
</dbReference>
<comment type="caution">
    <text evidence="4">The sequence shown here is derived from an EMBL/GenBank/DDBJ whole genome shotgun (WGS) entry which is preliminary data.</text>
</comment>
<sequence length="321" mass="35217">MSGIKVVFGGGGINPGRSFGEPDLLKTKVFQLLKDGSCETIDTAALYGKSEEILGQTQAASHFTIDTKTRGGFSPNGGASQDNVLTEARNSKEELGSNVDVYYIHAPDSNVPLDETLSAINEVYKSGFFKRFGLSNYKAEDVEKVYNHCKEKGYVLPSVYQGNYSAVARKQETVLFPTLRKLGIAFYAYSPLAGGFLTKSKEQIEKGAGRFNNPDNPISSMYSTMYAKPAYIKALEQWEAIAKEESVSRAELAYRWVRYNSPLTAAQGDAIIIGASSVEQLQDTLGWINNGPISEGAVKKVDELWETIKHEAPLDNYNMNG</sequence>
<feature type="domain" description="NADP-dependent oxidoreductase" evidence="3">
    <location>
        <begin position="8"/>
        <end position="306"/>
    </location>
</feature>
<protein>
    <recommendedName>
        <fullName evidence="3">NADP-dependent oxidoreductase domain-containing protein</fullName>
    </recommendedName>
</protein>
<comment type="similarity">
    <text evidence="2">Belongs to the aldo/keto reductase family. Aldo/keto reductase 2 subfamily.</text>
</comment>